<dbReference type="GO" id="GO:0051893">
    <property type="term" value="P:regulation of focal adhesion assembly"/>
    <property type="evidence" value="ECO:0007669"/>
    <property type="project" value="UniProtKB-ARBA"/>
</dbReference>
<evidence type="ECO:0000256" key="12">
    <source>
        <dbReference type="ARBA" id="ARBA00047761"/>
    </source>
</evidence>
<comment type="subunit">
    <text evidence="15">Microtubule inner protein component of sperm flagellar doublet microtubules. Interacts with VRK3; this interaction activates DUSP3 phosphatase activity.</text>
</comment>
<evidence type="ECO:0000256" key="7">
    <source>
        <dbReference type="ARBA" id="ARBA00022912"/>
    </source>
</evidence>
<dbReference type="PANTHER" id="PTHR45682:SF1">
    <property type="entry name" value="DUAL SPECIFICITY PROTEIN PHOSPHATASE 3"/>
    <property type="match status" value="1"/>
</dbReference>
<dbReference type="Pfam" id="PF00782">
    <property type="entry name" value="DSPc"/>
    <property type="match status" value="1"/>
</dbReference>
<dbReference type="PRINTS" id="PR01908">
    <property type="entry name" value="ADSPHPHTASE"/>
</dbReference>
<dbReference type="Ensembl" id="ENSPKIT00000038886.1">
    <property type="protein sequence ID" value="ENSPKIP00000014446.1"/>
    <property type="gene ID" value="ENSPKIG00000001501.1"/>
</dbReference>
<sequence length="208" mass="23352">MRKSPHKTAAPAQSPAPAEVGVSNYEVSVQQLNELLSDGNGYYSLPTKHFHEVFPRIYVGNAFVAQNSMRLRRLGVTHILNAAEGNSFMHVNTSAEFYAGTGIIYHGMKANDTEHFDLSAFFEEGADFIDKALAYKDGKGKVYVHCREGYSRSPTLVIAYLMLRHKMDVRTALSLVRQKREIGPNDGFLRQLCQLNERLGREGKLKTK</sequence>
<evidence type="ECO:0000259" key="18">
    <source>
        <dbReference type="PROSITE" id="PS50054"/>
    </source>
</evidence>
<comment type="similarity">
    <text evidence="3 17">Belongs to the protein-tyrosine phosphatase family. Non-receptor class dual specificity subfamily.</text>
</comment>
<dbReference type="InterPro" id="IPR020405">
    <property type="entry name" value="Atypical_DUSP_subfamA"/>
</dbReference>
<comment type="subcellular location">
    <subcellularLocation>
        <location evidence="2">Cytoplasm</location>
        <location evidence="2">Cytoskeleton</location>
        <location evidence="2">Flagellum axoneme</location>
    </subcellularLocation>
    <subcellularLocation>
        <location evidence="1">Nucleus</location>
    </subcellularLocation>
</comment>
<dbReference type="InterPro" id="IPR000340">
    <property type="entry name" value="Dual-sp_phosphatase_cat-dom"/>
</dbReference>
<evidence type="ECO:0000256" key="11">
    <source>
        <dbReference type="ARBA" id="ARBA00023273"/>
    </source>
</evidence>
<dbReference type="InterPro" id="IPR020422">
    <property type="entry name" value="TYR_PHOSPHATASE_DUAL_dom"/>
</dbReference>
<dbReference type="PRINTS" id="PR01909">
    <property type="entry name" value="ADSPHPHTASEA"/>
</dbReference>
<dbReference type="PROSITE" id="PS50054">
    <property type="entry name" value="TYR_PHOSPHATASE_DUAL"/>
    <property type="match status" value="1"/>
</dbReference>
<keyword evidence="9" id="KW-0206">Cytoskeleton</keyword>
<reference evidence="20" key="2">
    <citation type="submission" date="2025-09" db="UniProtKB">
        <authorList>
            <consortium name="Ensembl"/>
        </authorList>
    </citation>
    <scope>IDENTIFICATION</scope>
</reference>
<dbReference type="AlphaFoldDB" id="A0A3B3R9W5"/>
<evidence type="ECO:0000256" key="10">
    <source>
        <dbReference type="ARBA" id="ARBA00023242"/>
    </source>
</evidence>
<dbReference type="SUPFAM" id="SSF52799">
    <property type="entry name" value="(Phosphotyrosine protein) phosphatases II"/>
    <property type="match status" value="1"/>
</dbReference>
<evidence type="ECO:0000256" key="9">
    <source>
        <dbReference type="ARBA" id="ARBA00023212"/>
    </source>
</evidence>
<evidence type="ECO:0000256" key="4">
    <source>
        <dbReference type="ARBA" id="ARBA00022490"/>
    </source>
</evidence>
<reference evidence="20" key="1">
    <citation type="submission" date="2025-08" db="UniProtKB">
        <authorList>
            <consortium name="Ensembl"/>
        </authorList>
    </citation>
    <scope>IDENTIFICATION</scope>
</reference>
<dbReference type="GO" id="GO:0008138">
    <property type="term" value="F:protein tyrosine/serine/threonine phosphatase activity"/>
    <property type="evidence" value="ECO:0007669"/>
    <property type="project" value="UniProtKB-UniRule"/>
</dbReference>
<evidence type="ECO:0000256" key="3">
    <source>
        <dbReference type="ARBA" id="ARBA00008601"/>
    </source>
</evidence>
<dbReference type="InterPro" id="IPR029021">
    <property type="entry name" value="Prot-tyrosine_phosphatase-like"/>
</dbReference>
<dbReference type="InterPro" id="IPR016130">
    <property type="entry name" value="Tyr_Pase_AS"/>
</dbReference>
<evidence type="ECO:0000256" key="15">
    <source>
        <dbReference type="ARBA" id="ARBA00063692"/>
    </source>
</evidence>
<evidence type="ECO:0000256" key="17">
    <source>
        <dbReference type="RuleBase" id="RU366038"/>
    </source>
</evidence>
<evidence type="ECO:0000256" key="16">
    <source>
        <dbReference type="PIRSR" id="PIRSR620405-1"/>
    </source>
</evidence>
<evidence type="ECO:0000256" key="2">
    <source>
        <dbReference type="ARBA" id="ARBA00004611"/>
    </source>
</evidence>
<feature type="active site" description="Phosphocysteine intermediate" evidence="16">
    <location>
        <position position="146"/>
    </location>
</feature>
<dbReference type="EC" id="3.1.3.48" evidence="17"/>
<dbReference type="GO" id="GO:0004722">
    <property type="term" value="F:protein serine/threonine phosphatase activity"/>
    <property type="evidence" value="ECO:0007669"/>
    <property type="project" value="UniProtKB-EC"/>
</dbReference>
<evidence type="ECO:0000256" key="5">
    <source>
        <dbReference type="ARBA" id="ARBA00022801"/>
    </source>
</evidence>
<keyword evidence="7 17" id="KW-0904">Protein phosphatase</keyword>
<dbReference type="Proteomes" id="UP000261540">
    <property type="component" value="Unplaced"/>
</dbReference>
<dbReference type="GO" id="GO:0033549">
    <property type="term" value="F:MAP kinase phosphatase activity"/>
    <property type="evidence" value="ECO:0007669"/>
    <property type="project" value="TreeGrafter"/>
</dbReference>
<feature type="domain" description="Tyrosine specific protein phosphatases" evidence="19">
    <location>
        <begin position="126"/>
        <end position="180"/>
    </location>
</feature>
<dbReference type="GO" id="GO:0005634">
    <property type="term" value="C:nucleus"/>
    <property type="evidence" value="ECO:0007669"/>
    <property type="project" value="UniProtKB-SubCell"/>
</dbReference>
<dbReference type="STRING" id="1676925.ENSPKIP00000014446"/>
<comment type="catalytic activity">
    <reaction evidence="13 17">
        <text>O-phospho-L-threonyl-[protein] + H2O = L-threonyl-[protein] + phosphate</text>
        <dbReference type="Rhea" id="RHEA:47004"/>
        <dbReference type="Rhea" id="RHEA-COMP:11060"/>
        <dbReference type="Rhea" id="RHEA-COMP:11605"/>
        <dbReference type="ChEBI" id="CHEBI:15377"/>
        <dbReference type="ChEBI" id="CHEBI:30013"/>
        <dbReference type="ChEBI" id="CHEBI:43474"/>
        <dbReference type="ChEBI" id="CHEBI:61977"/>
        <dbReference type="EC" id="3.1.3.16"/>
    </reaction>
</comment>
<evidence type="ECO:0000259" key="19">
    <source>
        <dbReference type="PROSITE" id="PS50056"/>
    </source>
</evidence>
<protein>
    <recommendedName>
        <fullName evidence="17">Dual specificity protein phosphatase</fullName>
        <ecNumber evidence="17">3.1.3.16</ecNumber>
        <ecNumber evidence="17">3.1.3.48</ecNumber>
    </recommendedName>
</protein>
<dbReference type="PROSITE" id="PS00383">
    <property type="entry name" value="TYR_PHOSPHATASE_1"/>
    <property type="match status" value="1"/>
</dbReference>
<dbReference type="CDD" id="cd14579">
    <property type="entry name" value="DUSP3"/>
    <property type="match status" value="1"/>
</dbReference>
<evidence type="ECO:0000313" key="20">
    <source>
        <dbReference type="Ensembl" id="ENSPKIP00000014446.1"/>
    </source>
</evidence>
<accession>A0A3B3R9W5</accession>
<keyword evidence="5 17" id="KW-0378">Hydrolase</keyword>
<name>A0A3B3R9W5_9TELE</name>
<evidence type="ECO:0000256" key="6">
    <source>
        <dbReference type="ARBA" id="ARBA00022846"/>
    </source>
</evidence>
<keyword evidence="6" id="KW-0282">Flagellum</keyword>
<evidence type="ECO:0000256" key="1">
    <source>
        <dbReference type="ARBA" id="ARBA00004123"/>
    </source>
</evidence>
<proteinExistence type="inferred from homology"/>
<dbReference type="GeneTree" id="ENSGT00940000162682"/>
<organism evidence="20 21">
    <name type="scientific">Paramormyrops kingsleyae</name>
    <dbReference type="NCBI Taxonomy" id="1676925"/>
    <lineage>
        <taxon>Eukaryota</taxon>
        <taxon>Metazoa</taxon>
        <taxon>Chordata</taxon>
        <taxon>Craniata</taxon>
        <taxon>Vertebrata</taxon>
        <taxon>Euteleostomi</taxon>
        <taxon>Actinopterygii</taxon>
        <taxon>Neopterygii</taxon>
        <taxon>Teleostei</taxon>
        <taxon>Osteoglossocephala</taxon>
        <taxon>Osteoglossomorpha</taxon>
        <taxon>Osteoglossiformes</taxon>
        <taxon>Mormyridae</taxon>
        <taxon>Paramormyrops</taxon>
    </lineage>
</organism>
<dbReference type="GO" id="GO:0043409">
    <property type="term" value="P:negative regulation of MAPK cascade"/>
    <property type="evidence" value="ECO:0007669"/>
    <property type="project" value="TreeGrafter"/>
</dbReference>
<evidence type="ECO:0000256" key="14">
    <source>
        <dbReference type="ARBA" id="ARBA00056294"/>
    </source>
</evidence>
<comment type="function">
    <text evidence="14">Shows activity both for tyrosine-protein phosphate and serine-protein phosphate, but displays a strong preference toward phosphotyrosines. Specifically dephosphorylates and inactivates ERK1 and ERK2.</text>
</comment>
<keyword evidence="8" id="KW-0969">Cilium</keyword>
<comment type="catalytic activity">
    <reaction evidence="12 17">
        <text>O-phospho-L-seryl-[protein] + H2O = L-seryl-[protein] + phosphate</text>
        <dbReference type="Rhea" id="RHEA:20629"/>
        <dbReference type="Rhea" id="RHEA-COMP:9863"/>
        <dbReference type="Rhea" id="RHEA-COMP:11604"/>
        <dbReference type="ChEBI" id="CHEBI:15377"/>
        <dbReference type="ChEBI" id="CHEBI:29999"/>
        <dbReference type="ChEBI" id="CHEBI:43474"/>
        <dbReference type="ChEBI" id="CHEBI:83421"/>
        <dbReference type="EC" id="3.1.3.16"/>
    </reaction>
</comment>
<keyword evidence="11" id="KW-0966">Cell projection</keyword>
<comment type="function">
    <text evidence="17">Dual specificity phosphatase able to dephosphorylate phosphotyrosine, phosphoserine and phosphothreonine residues, with a preference for phosphotyrosine as a substrate.</text>
</comment>
<evidence type="ECO:0000256" key="8">
    <source>
        <dbReference type="ARBA" id="ARBA00023069"/>
    </source>
</evidence>
<comment type="catalytic activity">
    <reaction evidence="17">
        <text>O-phospho-L-tyrosyl-[protein] + H2O = L-tyrosyl-[protein] + phosphate</text>
        <dbReference type="Rhea" id="RHEA:10684"/>
        <dbReference type="Rhea" id="RHEA-COMP:10136"/>
        <dbReference type="Rhea" id="RHEA-COMP:20101"/>
        <dbReference type="ChEBI" id="CHEBI:15377"/>
        <dbReference type="ChEBI" id="CHEBI:43474"/>
        <dbReference type="ChEBI" id="CHEBI:46858"/>
        <dbReference type="ChEBI" id="CHEBI:61978"/>
        <dbReference type="EC" id="3.1.3.48"/>
    </reaction>
</comment>
<keyword evidence="4" id="KW-0963">Cytoplasm</keyword>
<keyword evidence="10" id="KW-0539">Nucleus</keyword>
<dbReference type="GO" id="GO:0071364">
    <property type="term" value="P:cellular response to epidermal growth factor stimulus"/>
    <property type="evidence" value="ECO:0007669"/>
    <property type="project" value="UniProtKB-ARBA"/>
</dbReference>
<dbReference type="SMART" id="SM00195">
    <property type="entry name" value="DSPc"/>
    <property type="match status" value="1"/>
</dbReference>
<dbReference type="EC" id="3.1.3.16" evidence="17"/>
<dbReference type="Gene3D" id="3.90.190.10">
    <property type="entry name" value="Protein tyrosine phosphatase superfamily"/>
    <property type="match status" value="1"/>
</dbReference>
<feature type="domain" description="Tyrosine-protein phosphatase" evidence="18">
    <location>
        <begin position="49"/>
        <end position="201"/>
    </location>
</feature>
<dbReference type="GO" id="GO:0005737">
    <property type="term" value="C:cytoplasm"/>
    <property type="evidence" value="ECO:0007669"/>
    <property type="project" value="TreeGrafter"/>
</dbReference>
<keyword evidence="21" id="KW-1185">Reference proteome</keyword>
<evidence type="ECO:0000313" key="21">
    <source>
        <dbReference type="Proteomes" id="UP000261540"/>
    </source>
</evidence>
<dbReference type="InterPro" id="IPR000387">
    <property type="entry name" value="Tyr_Pase_dom"/>
</dbReference>
<dbReference type="FunFam" id="3.90.190.10:FF:000065">
    <property type="entry name" value="Dual specificity protein phosphatase 3"/>
    <property type="match status" value="1"/>
</dbReference>
<dbReference type="GO" id="GO:0004725">
    <property type="term" value="F:protein tyrosine phosphatase activity"/>
    <property type="evidence" value="ECO:0007669"/>
    <property type="project" value="UniProtKB-EC"/>
</dbReference>
<evidence type="ECO:0000256" key="13">
    <source>
        <dbReference type="ARBA" id="ARBA00048336"/>
    </source>
</evidence>
<dbReference type="PANTHER" id="PTHR45682">
    <property type="entry name" value="AGAP008228-PA"/>
    <property type="match status" value="1"/>
</dbReference>
<dbReference type="PROSITE" id="PS50056">
    <property type="entry name" value="TYR_PHOSPHATASE_2"/>
    <property type="match status" value="1"/>
</dbReference>